<dbReference type="EMBL" id="CP007028">
    <property type="protein sequence ID" value="AHE95663.1"/>
    <property type="molecule type" value="Genomic_DNA"/>
</dbReference>
<dbReference type="GO" id="GO:0004413">
    <property type="term" value="F:homoserine kinase activity"/>
    <property type="evidence" value="ECO:0007669"/>
    <property type="project" value="UniProtKB-UniRule"/>
</dbReference>
<evidence type="ECO:0000256" key="9">
    <source>
        <dbReference type="ARBA" id="ARBA00022777"/>
    </source>
</evidence>
<evidence type="ECO:0000256" key="12">
    <source>
        <dbReference type="HAMAP-Rule" id="MF_00384"/>
    </source>
</evidence>
<dbReference type="InterPro" id="IPR000870">
    <property type="entry name" value="Homoserine_kinase"/>
</dbReference>
<dbReference type="InterPro" id="IPR036554">
    <property type="entry name" value="GHMP_kinase_C_sf"/>
</dbReference>
<feature type="domain" description="GHMP kinase N-terminal" evidence="13">
    <location>
        <begin position="60"/>
        <end position="141"/>
    </location>
</feature>
<feature type="domain" description="GHMP kinase C-terminal" evidence="14">
    <location>
        <begin position="202"/>
        <end position="272"/>
    </location>
</feature>
<dbReference type="NCBIfam" id="NF002288">
    <property type="entry name" value="PRK01212.1-4"/>
    <property type="match status" value="1"/>
</dbReference>
<accession>W0DF79</accession>
<name>W0DF79_9AQUI</name>
<dbReference type="OrthoDB" id="9769912at2"/>
<evidence type="ECO:0000256" key="2">
    <source>
        <dbReference type="ARBA" id="ARBA00007370"/>
    </source>
</evidence>
<dbReference type="KEGG" id="trd:THERU_02125"/>
<comment type="pathway">
    <text evidence="1 12">Amino-acid biosynthesis; L-threonine biosynthesis; L-threonine from L-aspartate: step 4/5.</text>
</comment>
<organism evidence="16">
    <name type="scientific">Thermocrinis ruber</name>
    <dbReference type="NCBI Taxonomy" id="75906"/>
    <lineage>
        <taxon>Bacteria</taxon>
        <taxon>Pseudomonadati</taxon>
        <taxon>Aquificota</taxon>
        <taxon>Aquificia</taxon>
        <taxon>Aquificales</taxon>
        <taxon>Aquificaceae</taxon>
        <taxon>Thermocrinis</taxon>
    </lineage>
</organism>
<keyword evidence="7 12" id="KW-0791">Threonine biosynthesis</keyword>
<dbReference type="PIRSF" id="PIRSF000676">
    <property type="entry name" value="Homoser_kin"/>
    <property type="match status" value="1"/>
</dbReference>
<keyword evidence="12" id="KW-0963">Cytoplasm</keyword>
<evidence type="ECO:0000256" key="4">
    <source>
        <dbReference type="ARBA" id="ARBA00017858"/>
    </source>
</evidence>
<evidence type="ECO:0000256" key="10">
    <source>
        <dbReference type="ARBA" id="ARBA00022840"/>
    </source>
</evidence>
<keyword evidence="16" id="KW-1185">Reference proteome</keyword>
<dbReference type="InterPro" id="IPR006204">
    <property type="entry name" value="GHMP_kinase_N_dom"/>
</dbReference>
<dbReference type="PROSITE" id="PS00627">
    <property type="entry name" value="GHMP_KINASES_ATP"/>
    <property type="match status" value="1"/>
</dbReference>
<dbReference type="GO" id="GO:0005524">
    <property type="term" value="F:ATP binding"/>
    <property type="evidence" value="ECO:0007669"/>
    <property type="project" value="UniProtKB-UniRule"/>
</dbReference>
<dbReference type="EC" id="2.7.1.39" evidence="3 12"/>
<dbReference type="PANTHER" id="PTHR20861:SF1">
    <property type="entry name" value="HOMOSERINE KINASE"/>
    <property type="match status" value="1"/>
</dbReference>
<dbReference type="PANTHER" id="PTHR20861">
    <property type="entry name" value="HOMOSERINE/4-DIPHOSPHOCYTIDYL-2-C-METHYL-D-ERYTHRITOL KINASE"/>
    <property type="match status" value="1"/>
</dbReference>
<evidence type="ECO:0000256" key="5">
    <source>
        <dbReference type="ARBA" id="ARBA00022605"/>
    </source>
</evidence>
<evidence type="ECO:0000259" key="13">
    <source>
        <dbReference type="Pfam" id="PF00288"/>
    </source>
</evidence>
<keyword evidence="10 12" id="KW-0067">ATP-binding</keyword>
<dbReference type="PATRIC" id="fig|75906.3.peg.418"/>
<keyword evidence="5 12" id="KW-0028">Amino-acid biosynthesis</keyword>
<keyword evidence="8 12" id="KW-0547">Nucleotide-binding</keyword>
<keyword evidence="6 12" id="KW-0808">Transferase</keyword>
<dbReference type="Gene3D" id="3.30.70.890">
    <property type="entry name" value="GHMP kinase, C-terminal domain"/>
    <property type="match status" value="1"/>
</dbReference>
<dbReference type="AlphaFoldDB" id="W0DF79"/>
<dbReference type="InterPro" id="IPR006203">
    <property type="entry name" value="GHMP_knse_ATP-bd_CS"/>
</dbReference>
<dbReference type="HAMAP" id="MF_00384">
    <property type="entry name" value="Homoser_kinase"/>
    <property type="match status" value="1"/>
</dbReference>
<comment type="similarity">
    <text evidence="2 12">Belongs to the GHMP kinase family. Homoserine kinase subfamily.</text>
</comment>
<sequence>MGQDYATLRVPASTSNLGAGFDTFGLALNLYNYFTAQPWDRWEFEIVGEGQELPQNEENLFARVYLKACELFSQKPIPLKVKMKNHIPTARGLGSSATAIVSAIKLWEHFYQRTLSLEERLRIAFEFEPHPDNLLPAFLGGFLVCAVGERVHYQRLDFPEELKVVVCIPDFELSTKKAREVLRQEVSLKDAVYNIQRASLLVVSLCKRDYQGLREAVKDRLHQPYRKSLIPNFDKVLESAYSEGALAVFLSGAGPTIASFCLEGEDKVGNAMVYAFQEAGISAKYLSLKVDKEGAIFTTTPASGG</sequence>
<evidence type="ECO:0000256" key="6">
    <source>
        <dbReference type="ARBA" id="ARBA00022679"/>
    </source>
</evidence>
<protein>
    <recommendedName>
        <fullName evidence="4 12">Homoserine kinase</fullName>
        <shortName evidence="12">HK</shortName>
        <shortName evidence="12">HSK</shortName>
        <ecNumber evidence="3 12">2.7.1.39</ecNumber>
    </recommendedName>
</protein>
<dbReference type="RefSeq" id="WP_025305634.1">
    <property type="nucleotide sequence ID" value="NZ_CP007028.1"/>
</dbReference>
<evidence type="ECO:0000256" key="1">
    <source>
        <dbReference type="ARBA" id="ARBA00005015"/>
    </source>
</evidence>
<evidence type="ECO:0000313" key="16">
    <source>
        <dbReference type="Proteomes" id="UP000018914"/>
    </source>
</evidence>
<dbReference type="GO" id="GO:0009088">
    <property type="term" value="P:threonine biosynthetic process"/>
    <property type="evidence" value="ECO:0007669"/>
    <property type="project" value="UniProtKB-UniRule"/>
</dbReference>
<evidence type="ECO:0000313" key="15">
    <source>
        <dbReference type="EMBL" id="AHE95663.1"/>
    </source>
</evidence>
<comment type="catalytic activity">
    <reaction evidence="11 12">
        <text>L-homoserine + ATP = O-phospho-L-homoserine + ADP + H(+)</text>
        <dbReference type="Rhea" id="RHEA:13985"/>
        <dbReference type="ChEBI" id="CHEBI:15378"/>
        <dbReference type="ChEBI" id="CHEBI:30616"/>
        <dbReference type="ChEBI" id="CHEBI:57476"/>
        <dbReference type="ChEBI" id="CHEBI:57590"/>
        <dbReference type="ChEBI" id="CHEBI:456216"/>
        <dbReference type="EC" id="2.7.1.39"/>
    </reaction>
</comment>
<evidence type="ECO:0000256" key="11">
    <source>
        <dbReference type="ARBA" id="ARBA00049375"/>
    </source>
</evidence>
<proteinExistence type="inferred from homology"/>
<dbReference type="InterPro" id="IPR014721">
    <property type="entry name" value="Ribsml_uS5_D2-typ_fold_subgr"/>
</dbReference>
<feature type="binding site" evidence="12">
    <location>
        <begin position="88"/>
        <end position="98"/>
    </location>
    <ligand>
        <name>ATP</name>
        <dbReference type="ChEBI" id="CHEBI:30616"/>
    </ligand>
</feature>
<dbReference type="PRINTS" id="PR00958">
    <property type="entry name" value="HOMSERKINASE"/>
</dbReference>
<keyword evidence="9 12" id="KW-0418">Kinase</keyword>
<dbReference type="NCBIfam" id="TIGR00191">
    <property type="entry name" value="thrB"/>
    <property type="match status" value="1"/>
</dbReference>
<dbReference type="InterPro" id="IPR013750">
    <property type="entry name" value="GHMP_kinase_C_dom"/>
</dbReference>
<dbReference type="UniPathway" id="UPA00050">
    <property type="reaction ID" value="UER00064"/>
</dbReference>
<evidence type="ECO:0000256" key="8">
    <source>
        <dbReference type="ARBA" id="ARBA00022741"/>
    </source>
</evidence>
<dbReference type="GO" id="GO:0005737">
    <property type="term" value="C:cytoplasm"/>
    <property type="evidence" value="ECO:0007669"/>
    <property type="project" value="UniProtKB-SubCell"/>
</dbReference>
<reference evidence="15 16" key="1">
    <citation type="submission" date="2013-12" db="EMBL/GenBank/DDBJ databases">
        <authorList>
            <consortium name="DOE Joint Genome Institute"/>
            <person name="Eisen J."/>
            <person name="Huntemann M."/>
            <person name="Han J."/>
            <person name="Chen A."/>
            <person name="Kyrpides N."/>
            <person name="Mavromatis K."/>
            <person name="Markowitz V."/>
            <person name="Palaniappan K."/>
            <person name="Ivanova N."/>
            <person name="Schaumberg A."/>
            <person name="Pati A."/>
            <person name="Liolios K."/>
            <person name="Nordberg H.P."/>
            <person name="Cantor M.N."/>
            <person name="Hua S.X."/>
            <person name="Woyke T."/>
        </authorList>
    </citation>
    <scope>NUCLEOTIDE SEQUENCE [LARGE SCALE GENOMIC DNA]</scope>
    <source>
        <strain evidence="15 16">DSM 23557</strain>
    </source>
</reference>
<gene>
    <name evidence="12" type="primary">thrB</name>
    <name evidence="15" type="ORF">THERU_02125</name>
</gene>
<dbReference type="Pfam" id="PF00288">
    <property type="entry name" value="GHMP_kinases_N"/>
    <property type="match status" value="1"/>
</dbReference>
<evidence type="ECO:0000256" key="7">
    <source>
        <dbReference type="ARBA" id="ARBA00022697"/>
    </source>
</evidence>
<dbReference type="InterPro" id="IPR020568">
    <property type="entry name" value="Ribosomal_Su5_D2-typ_SF"/>
</dbReference>
<dbReference type="SUPFAM" id="SSF54211">
    <property type="entry name" value="Ribosomal protein S5 domain 2-like"/>
    <property type="match status" value="1"/>
</dbReference>
<dbReference type="Proteomes" id="UP000018914">
    <property type="component" value="Chromosome"/>
</dbReference>
<dbReference type="HOGENOM" id="CLU_041243_0_2_0"/>
<comment type="subcellular location">
    <subcellularLocation>
        <location evidence="12">Cytoplasm</location>
    </subcellularLocation>
</comment>
<dbReference type="STRING" id="75906.THERU_02125"/>
<evidence type="ECO:0000256" key="3">
    <source>
        <dbReference type="ARBA" id="ARBA00012078"/>
    </source>
</evidence>
<comment type="function">
    <text evidence="12">Catalyzes the ATP-dependent phosphorylation of L-homoserine to L-homoserine phosphate.</text>
</comment>
<dbReference type="SUPFAM" id="SSF55060">
    <property type="entry name" value="GHMP Kinase, C-terminal domain"/>
    <property type="match status" value="1"/>
</dbReference>
<dbReference type="Pfam" id="PF08544">
    <property type="entry name" value="GHMP_kinases_C"/>
    <property type="match status" value="1"/>
</dbReference>
<dbReference type="Gene3D" id="3.30.230.10">
    <property type="match status" value="1"/>
</dbReference>
<dbReference type="eggNOG" id="COG0083">
    <property type="taxonomic scope" value="Bacteria"/>
</dbReference>
<evidence type="ECO:0000259" key="14">
    <source>
        <dbReference type="Pfam" id="PF08544"/>
    </source>
</evidence>